<feature type="domain" description="Endonuclease/exonuclease/phosphatase" evidence="2">
    <location>
        <begin position="5"/>
        <end position="335"/>
    </location>
</feature>
<dbReference type="SUPFAM" id="SSF56219">
    <property type="entry name" value="DNase I-like"/>
    <property type="match status" value="1"/>
</dbReference>
<keyword evidence="3" id="KW-0255">Endonuclease</keyword>
<reference evidence="4" key="1">
    <citation type="submission" date="2017-05" db="EMBL/GenBank/DDBJ databases">
        <authorList>
            <person name="Rodrigo-Torres L."/>
            <person name="Arahal R. D."/>
            <person name="Lucena T."/>
        </authorList>
    </citation>
    <scope>NUCLEOTIDE SEQUENCE [LARGE SCALE GENOMIC DNA]</scope>
    <source>
        <strain evidence="4">CECT 8621</strain>
    </source>
</reference>
<keyword evidence="4" id="KW-1185">Reference proteome</keyword>
<feature type="compositionally biased region" description="Basic and acidic residues" evidence="1">
    <location>
        <begin position="108"/>
        <end position="127"/>
    </location>
</feature>
<dbReference type="InterPro" id="IPR005135">
    <property type="entry name" value="Endo/exonuclease/phosphatase"/>
</dbReference>
<keyword evidence="3" id="KW-0540">Nuclease</keyword>
<dbReference type="GO" id="GO:0004519">
    <property type="term" value="F:endonuclease activity"/>
    <property type="evidence" value="ECO:0007669"/>
    <property type="project" value="UniProtKB-KW"/>
</dbReference>
<keyword evidence="3" id="KW-0269">Exonuclease</keyword>
<evidence type="ECO:0000259" key="2">
    <source>
        <dbReference type="Pfam" id="PF03372"/>
    </source>
</evidence>
<dbReference type="Proteomes" id="UP000202922">
    <property type="component" value="Unassembled WGS sequence"/>
</dbReference>
<dbReference type="GO" id="GO:0004527">
    <property type="term" value="F:exonuclease activity"/>
    <property type="evidence" value="ECO:0007669"/>
    <property type="project" value="UniProtKB-KW"/>
</dbReference>
<dbReference type="AlphaFoldDB" id="A0A238JPW0"/>
<dbReference type="Gene3D" id="3.60.10.10">
    <property type="entry name" value="Endonuclease/exonuclease/phosphatase"/>
    <property type="match status" value="1"/>
</dbReference>
<accession>A0A238JPW0</accession>
<dbReference type="OrthoDB" id="6199360at2"/>
<protein>
    <submittedName>
        <fullName evidence="3">Endonuclease/Exonuclease/phosphatase family protein</fullName>
    </submittedName>
</protein>
<evidence type="ECO:0000313" key="3">
    <source>
        <dbReference type="EMBL" id="SMX32700.1"/>
    </source>
</evidence>
<sequence length="344" mass="38876">MRIATYNVEWFNNLFDDDGVLLDDDGWSGRWDVKRSEQIEALGIVFTALDADGIMIIEAPDENGRRATVPALEAFAKQMDLRARKAIAGFQNHTQQEIALLYDPDVMTPRHDPQGDQTGKKGSDDAPRFDGVFRWDLDIDSAPELIKFSKPPLELAIDTPGGNSFRMIGVHAKSKAPHGAKNPAEVTRIAIANRRKQLAQCIWLRQRVEGHLQQRDPLIVLGDFNDGPGLDEYEKLFGRSGVEIVLGTDDDDEALRMFDPNAREALQGRLCAQPSTARFFVTHENRYLSALLDYVMVSPDLRQRDPRWRIWHPFDDPGCYRIPELRDALLTASDHFPVSVDLDL</sequence>
<feature type="region of interest" description="Disordered" evidence="1">
    <location>
        <begin position="106"/>
        <end position="127"/>
    </location>
</feature>
<dbReference type="Pfam" id="PF03372">
    <property type="entry name" value="Exo_endo_phos"/>
    <property type="match status" value="1"/>
</dbReference>
<proteinExistence type="predicted"/>
<dbReference type="InterPro" id="IPR036691">
    <property type="entry name" value="Endo/exonu/phosph_ase_sf"/>
</dbReference>
<gene>
    <name evidence="3" type="ORF">COL8621_00879</name>
</gene>
<organism evidence="3 4">
    <name type="scientific">Actibacterium lipolyticum</name>
    <dbReference type="NCBI Taxonomy" id="1524263"/>
    <lineage>
        <taxon>Bacteria</taxon>
        <taxon>Pseudomonadati</taxon>
        <taxon>Pseudomonadota</taxon>
        <taxon>Alphaproteobacteria</taxon>
        <taxon>Rhodobacterales</taxon>
        <taxon>Roseobacteraceae</taxon>
        <taxon>Actibacterium</taxon>
    </lineage>
</organism>
<name>A0A238JPW0_9RHOB</name>
<dbReference type="RefSeq" id="WP_093966071.1">
    <property type="nucleotide sequence ID" value="NZ_FXYE01000001.1"/>
</dbReference>
<dbReference type="EMBL" id="FXYE01000001">
    <property type="protein sequence ID" value="SMX32700.1"/>
    <property type="molecule type" value="Genomic_DNA"/>
</dbReference>
<evidence type="ECO:0000256" key="1">
    <source>
        <dbReference type="SAM" id="MobiDB-lite"/>
    </source>
</evidence>
<keyword evidence="3" id="KW-0378">Hydrolase</keyword>
<evidence type="ECO:0000313" key="4">
    <source>
        <dbReference type="Proteomes" id="UP000202922"/>
    </source>
</evidence>